<dbReference type="RefSeq" id="WP_196416472.1">
    <property type="nucleotide sequence ID" value="NZ_JADQTO010000012.1"/>
</dbReference>
<evidence type="ECO:0000313" key="1">
    <source>
        <dbReference type="EMBL" id="MBG0564687.1"/>
    </source>
</evidence>
<evidence type="ECO:0008006" key="3">
    <source>
        <dbReference type="Google" id="ProtNLM"/>
    </source>
</evidence>
<accession>A0A931FZE7</accession>
<dbReference type="AlphaFoldDB" id="A0A931FZE7"/>
<dbReference type="EMBL" id="JADQTO010000012">
    <property type="protein sequence ID" value="MBG0564687.1"/>
    <property type="molecule type" value="Genomic_DNA"/>
</dbReference>
<keyword evidence="2" id="KW-1185">Reference proteome</keyword>
<sequence>MAEPIIAQRGGQVRITAVSFVAGDPPAGQQRCLEWLTRFRRLVRRHERIGFHYLGLLRLACALICYRRADRLGLLASNNSN</sequence>
<organism evidence="1 2">
    <name type="scientific">Actinoplanes aureus</name>
    <dbReference type="NCBI Taxonomy" id="2792083"/>
    <lineage>
        <taxon>Bacteria</taxon>
        <taxon>Bacillati</taxon>
        <taxon>Actinomycetota</taxon>
        <taxon>Actinomycetes</taxon>
        <taxon>Micromonosporales</taxon>
        <taxon>Micromonosporaceae</taxon>
        <taxon>Actinoplanes</taxon>
    </lineage>
</organism>
<gene>
    <name evidence="1" type="ORF">I4J89_24880</name>
</gene>
<reference evidence="1" key="1">
    <citation type="submission" date="2020-11" db="EMBL/GenBank/DDBJ databases">
        <title>Isolation and identification of active actinomycetes.</title>
        <authorList>
            <person name="Sun X."/>
        </authorList>
    </citation>
    <scope>NUCLEOTIDE SEQUENCE</scope>
    <source>
        <strain evidence="1">NEAU-A11</strain>
    </source>
</reference>
<name>A0A931FZE7_9ACTN</name>
<evidence type="ECO:0000313" key="2">
    <source>
        <dbReference type="Proteomes" id="UP000598146"/>
    </source>
</evidence>
<proteinExistence type="predicted"/>
<dbReference type="Proteomes" id="UP000598146">
    <property type="component" value="Unassembled WGS sequence"/>
</dbReference>
<protein>
    <recommendedName>
        <fullName evidence="3">Transposase</fullName>
    </recommendedName>
</protein>
<comment type="caution">
    <text evidence="1">The sequence shown here is derived from an EMBL/GenBank/DDBJ whole genome shotgun (WGS) entry which is preliminary data.</text>
</comment>